<evidence type="ECO:0000259" key="13">
    <source>
        <dbReference type="PROSITE" id="PS50880"/>
    </source>
</evidence>
<keyword evidence="2 11" id="KW-0690">Ribosome biogenesis</keyword>
<dbReference type="HAMAP" id="MF_01469">
    <property type="entry name" value="RNase_M5"/>
    <property type="match status" value="1"/>
</dbReference>
<dbReference type="OrthoDB" id="9791329at2"/>
<keyword evidence="8 11" id="KW-0378">Hydrolase</keyword>
<dbReference type="EC" id="3.1.26.8" evidence="11 12"/>
<keyword evidence="7 11" id="KW-0255">Endonuclease</keyword>
<evidence type="ECO:0000256" key="4">
    <source>
        <dbReference type="ARBA" id="ARBA00022722"/>
    </source>
</evidence>
<reference evidence="15" key="1">
    <citation type="submission" date="2016-09" db="EMBL/GenBank/DDBJ databases">
        <authorList>
            <person name="Varghese N."/>
            <person name="Submissions S."/>
        </authorList>
    </citation>
    <scope>NUCLEOTIDE SEQUENCE [LARGE SCALE GENOMIC DNA]</scope>
    <source>
        <strain evidence="15">25nlg</strain>
    </source>
</reference>
<accession>A0A1G6NYW4</accession>
<dbReference type="GO" id="GO:0019843">
    <property type="term" value="F:rRNA binding"/>
    <property type="evidence" value="ECO:0007669"/>
    <property type="project" value="UniProtKB-KW"/>
</dbReference>
<name>A0A1G6NYW4_9BACI</name>
<comment type="function">
    <text evidence="11">Required for correct processing of both the 5' and 3' ends of 5S rRNA precursor. Cleaves both sides of a double-stranded region yielding mature 5S rRNA in one step.</text>
</comment>
<keyword evidence="4 11" id="KW-0540">Nuclease</keyword>
<keyword evidence="9" id="KW-0460">Magnesium</keyword>
<evidence type="ECO:0000256" key="12">
    <source>
        <dbReference type="NCBIfam" id="TIGR00334"/>
    </source>
</evidence>
<evidence type="ECO:0000313" key="15">
    <source>
        <dbReference type="Proteomes" id="UP000242662"/>
    </source>
</evidence>
<dbReference type="NCBIfam" id="TIGR00334">
    <property type="entry name" value="5S_RNA_mat_M5"/>
    <property type="match status" value="1"/>
</dbReference>
<dbReference type="GO" id="GO:0043822">
    <property type="term" value="F:ribonuclease M5 activity"/>
    <property type="evidence" value="ECO:0007669"/>
    <property type="project" value="UniProtKB-UniRule"/>
</dbReference>
<dbReference type="CDD" id="cd01027">
    <property type="entry name" value="TOPRIM_RNase_M5_like"/>
    <property type="match status" value="1"/>
</dbReference>
<sequence>MHIKEVIVVEGRSDTVAIKRAVQADTIETGGTGLGEMVLKQIELAHKRRGVIILTDPDYPGTQIRRIVSESVPGCKHAFIAKEDAIKPGRNVGVEYASPEVIRSALNQVRKEEQMIEVEAEVTLADLVSAGLVSGERAKWRREKLGQFLSIGYANGKQLLKRLHLFRISRKEFLHAVQAVQLQEEKHVE</sequence>
<dbReference type="SMART" id="SM00493">
    <property type="entry name" value="TOPRIM"/>
    <property type="match status" value="1"/>
</dbReference>
<dbReference type="GO" id="GO:0005737">
    <property type="term" value="C:cytoplasm"/>
    <property type="evidence" value="ECO:0007669"/>
    <property type="project" value="UniProtKB-SubCell"/>
</dbReference>
<dbReference type="STRING" id="1464122.SAMN05421737_11424"/>
<feature type="domain" description="Toprim" evidence="13">
    <location>
        <begin position="4"/>
        <end position="87"/>
    </location>
</feature>
<comment type="subcellular location">
    <subcellularLocation>
        <location evidence="11">Cytoplasm</location>
    </subcellularLocation>
</comment>
<protein>
    <recommendedName>
        <fullName evidence="11 12">Ribonuclease M5</fullName>
        <ecNumber evidence="11 12">3.1.26.8</ecNumber>
    </recommendedName>
    <alternativeName>
        <fullName evidence="11">RNase M5</fullName>
    </alternativeName>
    <alternativeName>
        <fullName evidence="11">Ribosomal RNA terminal maturase M5</fullName>
    </alternativeName>
</protein>
<evidence type="ECO:0000256" key="6">
    <source>
        <dbReference type="ARBA" id="ARBA00022730"/>
    </source>
</evidence>
<dbReference type="InterPro" id="IPR004466">
    <property type="entry name" value="RNase_M5"/>
</dbReference>
<dbReference type="Proteomes" id="UP000242662">
    <property type="component" value="Unassembled WGS sequence"/>
</dbReference>
<dbReference type="InterPro" id="IPR034141">
    <property type="entry name" value="TOPRIM_RNase_M5-like"/>
</dbReference>
<dbReference type="InterPro" id="IPR006171">
    <property type="entry name" value="TOPRIM_dom"/>
</dbReference>
<dbReference type="GO" id="GO:0046872">
    <property type="term" value="F:metal ion binding"/>
    <property type="evidence" value="ECO:0007669"/>
    <property type="project" value="UniProtKB-KW"/>
</dbReference>
<dbReference type="EMBL" id="FMYM01000014">
    <property type="protein sequence ID" value="SDC73132.1"/>
    <property type="molecule type" value="Genomic_DNA"/>
</dbReference>
<evidence type="ECO:0000256" key="5">
    <source>
        <dbReference type="ARBA" id="ARBA00022723"/>
    </source>
</evidence>
<evidence type="ECO:0000256" key="3">
    <source>
        <dbReference type="ARBA" id="ARBA00022552"/>
    </source>
</evidence>
<keyword evidence="3 11" id="KW-0698">rRNA processing</keyword>
<dbReference type="Pfam" id="PF01751">
    <property type="entry name" value="Toprim"/>
    <property type="match status" value="1"/>
</dbReference>
<dbReference type="PANTHER" id="PTHR39156:SF1">
    <property type="entry name" value="RIBONUCLEASE M5"/>
    <property type="match status" value="1"/>
</dbReference>
<dbReference type="PANTHER" id="PTHR39156">
    <property type="entry name" value="RIBONUCLEASE M5"/>
    <property type="match status" value="1"/>
</dbReference>
<evidence type="ECO:0000256" key="11">
    <source>
        <dbReference type="HAMAP-Rule" id="MF_01469"/>
    </source>
</evidence>
<proteinExistence type="inferred from homology"/>
<evidence type="ECO:0000256" key="2">
    <source>
        <dbReference type="ARBA" id="ARBA00022517"/>
    </source>
</evidence>
<evidence type="ECO:0000256" key="10">
    <source>
        <dbReference type="ARBA" id="ARBA00022884"/>
    </source>
</evidence>
<organism evidence="14 15">
    <name type="scientific">Shouchella lonarensis</name>
    <dbReference type="NCBI Taxonomy" id="1464122"/>
    <lineage>
        <taxon>Bacteria</taxon>
        <taxon>Bacillati</taxon>
        <taxon>Bacillota</taxon>
        <taxon>Bacilli</taxon>
        <taxon>Bacillales</taxon>
        <taxon>Bacillaceae</taxon>
        <taxon>Shouchella</taxon>
    </lineage>
</organism>
<dbReference type="SUPFAM" id="SSF110455">
    <property type="entry name" value="Toprim domain"/>
    <property type="match status" value="1"/>
</dbReference>
<evidence type="ECO:0000256" key="8">
    <source>
        <dbReference type="ARBA" id="ARBA00022801"/>
    </source>
</evidence>
<keyword evidence="6 11" id="KW-0699">rRNA-binding</keyword>
<comment type="catalytic activity">
    <reaction evidence="11">
        <text>Endonucleolytic cleavage of RNA, removing 21 and 42 nucleotides, respectively, from the 5'- and 3'-termini of a 5S-rRNA precursor.</text>
        <dbReference type="EC" id="3.1.26.8"/>
    </reaction>
</comment>
<gene>
    <name evidence="11" type="primary">rnmV</name>
    <name evidence="14" type="ORF">SAMN05421737_11424</name>
</gene>
<dbReference type="AlphaFoldDB" id="A0A1G6NYW4"/>
<comment type="similarity">
    <text evidence="11">Belongs to the ribonuclease M5 family.</text>
</comment>
<dbReference type="RefSeq" id="WP_090776658.1">
    <property type="nucleotide sequence ID" value="NZ_FMYM01000014.1"/>
</dbReference>
<evidence type="ECO:0000256" key="1">
    <source>
        <dbReference type="ARBA" id="ARBA00022490"/>
    </source>
</evidence>
<keyword evidence="1 11" id="KW-0963">Cytoplasm</keyword>
<keyword evidence="15" id="KW-1185">Reference proteome</keyword>
<evidence type="ECO:0000313" key="14">
    <source>
        <dbReference type="EMBL" id="SDC73132.1"/>
    </source>
</evidence>
<dbReference type="GO" id="GO:0006364">
    <property type="term" value="P:rRNA processing"/>
    <property type="evidence" value="ECO:0007669"/>
    <property type="project" value="UniProtKB-UniRule"/>
</dbReference>
<dbReference type="PROSITE" id="PS50880">
    <property type="entry name" value="TOPRIM"/>
    <property type="match status" value="1"/>
</dbReference>
<keyword evidence="5" id="KW-0479">Metal-binding</keyword>
<dbReference type="InterPro" id="IPR025156">
    <property type="entry name" value="RNase_M5_C"/>
</dbReference>
<dbReference type="Gene3D" id="3.40.1360.10">
    <property type="match status" value="1"/>
</dbReference>
<evidence type="ECO:0000256" key="9">
    <source>
        <dbReference type="ARBA" id="ARBA00022842"/>
    </source>
</evidence>
<evidence type="ECO:0000256" key="7">
    <source>
        <dbReference type="ARBA" id="ARBA00022759"/>
    </source>
</evidence>
<dbReference type="FunFam" id="3.40.1360.10:FF:000006">
    <property type="entry name" value="Ribonuclease M5"/>
    <property type="match status" value="1"/>
</dbReference>
<dbReference type="Pfam" id="PF13331">
    <property type="entry name" value="DUF4093"/>
    <property type="match status" value="1"/>
</dbReference>
<keyword evidence="10 11" id="KW-0694">RNA-binding</keyword>